<protein>
    <submittedName>
        <fullName evidence="3">Helix-turn-helix domain-containing protein</fullName>
    </submittedName>
</protein>
<evidence type="ECO:0000256" key="1">
    <source>
        <dbReference type="SAM" id="MobiDB-lite"/>
    </source>
</evidence>
<reference evidence="3 4" key="1">
    <citation type="submission" date="2019-08" db="EMBL/GenBank/DDBJ databases">
        <title>Actinomadura sp. nov. CYP1-5 isolated from mountain soil.</title>
        <authorList>
            <person name="Songsumanus A."/>
            <person name="Kuncharoen N."/>
            <person name="Kudo T."/>
            <person name="Yuki M."/>
            <person name="Igarashi Y."/>
            <person name="Tanasupawat S."/>
        </authorList>
    </citation>
    <scope>NUCLEOTIDE SEQUENCE [LARGE SCALE GENOMIC DNA]</scope>
    <source>
        <strain evidence="3 4">CYP1-5</strain>
    </source>
</reference>
<keyword evidence="4" id="KW-1185">Reference proteome</keyword>
<comment type="caution">
    <text evidence="3">The sequence shown here is derived from an EMBL/GenBank/DDBJ whole genome shotgun (WGS) entry which is preliminary data.</text>
</comment>
<dbReference type="InterPro" id="IPR010982">
    <property type="entry name" value="Lambda_DNA-bd_dom_sf"/>
</dbReference>
<feature type="compositionally biased region" description="Low complexity" evidence="1">
    <location>
        <begin position="74"/>
        <end position="85"/>
    </location>
</feature>
<feature type="domain" description="HTH cro/C1-type" evidence="2">
    <location>
        <begin position="209"/>
        <end position="263"/>
    </location>
</feature>
<gene>
    <name evidence="3" type="ORF">FXF68_39745</name>
</gene>
<dbReference type="InterPro" id="IPR001387">
    <property type="entry name" value="Cro/C1-type_HTH"/>
</dbReference>
<dbReference type="Proteomes" id="UP000323505">
    <property type="component" value="Unassembled WGS sequence"/>
</dbReference>
<name>A0A5D3F4W9_9ACTN</name>
<accession>A0A5D3F4W9</accession>
<proteinExistence type="predicted"/>
<evidence type="ECO:0000259" key="2">
    <source>
        <dbReference type="PROSITE" id="PS50943"/>
    </source>
</evidence>
<sequence>MDLEPHGVAFAAPFHAPVRRQERDEQQAPSAHRRLTHQRQMRDGRAAAVVHDLHSDHTLGVPHLHADLSVRPRVRAAARSPPTRSCRVRRRPARGGRPERRVAIAARARPPDPSPAAEAHRTSGSAPSPVHSFRITVAEKNGLDAQRRVMRSPASSRGPRAHVTQSLLTESLWPTRPVTFTDYSSSGHDYVMDDPQRPTMRSRKLGAMLRELRESRGLTLQKAARLLNRTPSSLSKLETGKRGIRRPALEHMLDRYELTDTDQRNALYELARDSKKKGWWLRYEGKISPSMLDYISLEAEATSMRSFQLHLIPGLMQTEDYARAVIECGFFQGFTPDVDGLAEIRMRRQKILADPDPPHLWAIASEAALRQQFGGRAVMLRQLKRLIELSILQNVTLQVLPFAVGGHAGLNGSFTTVRTDDLSIVLVENLTTGWYLEQQDDIRRHEIVFDHLSGVALSPSDSRAYIEQLMSEA</sequence>
<dbReference type="SMART" id="SM00530">
    <property type="entry name" value="HTH_XRE"/>
    <property type="match status" value="1"/>
</dbReference>
<feature type="region of interest" description="Disordered" evidence="1">
    <location>
        <begin position="74"/>
        <end position="163"/>
    </location>
</feature>
<dbReference type="Pfam" id="PF13560">
    <property type="entry name" value="HTH_31"/>
    <property type="match status" value="1"/>
</dbReference>
<evidence type="ECO:0000313" key="4">
    <source>
        <dbReference type="Proteomes" id="UP000323505"/>
    </source>
</evidence>
<dbReference type="Pfam" id="PF19054">
    <property type="entry name" value="DUF5753"/>
    <property type="match status" value="1"/>
</dbReference>
<organism evidence="3 4">
    <name type="scientific">Actinomadura decatromicini</name>
    <dbReference type="NCBI Taxonomy" id="2604572"/>
    <lineage>
        <taxon>Bacteria</taxon>
        <taxon>Bacillati</taxon>
        <taxon>Actinomycetota</taxon>
        <taxon>Actinomycetes</taxon>
        <taxon>Streptosporangiales</taxon>
        <taxon>Thermomonosporaceae</taxon>
        <taxon>Actinomadura</taxon>
    </lineage>
</organism>
<dbReference type="GO" id="GO:0003677">
    <property type="term" value="F:DNA binding"/>
    <property type="evidence" value="ECO:0007669"/>
    <property type="project" value="InterPro"/>
</dbReference>
<dbReference type="AlphaFoldDB" id="A0A5D3F4W9"/>
<evidence type="ECO:0000313" key="3">
    <source>
        <dbReference type="EMBL" id="TYK43024.1"/>
    </source>
</evidence>
<dbReference type="InterPro" id="IPR043917">
    <property type="entry name" value="DUF5753"/>
</dbReference>
<feature type="region of interest" description="Disordered" evidence="1">
    <location>
        <begin position="1"/>
        <end position="43"/>
    </location>
</feature>
<dbReference type="CDD" id="cd00093">
    <property type="entry name" value="HTH_XRE"/>
    <property type="match status" value="1"/>
</dbReference>
<dbReference type="Gene3D" id="1.10.260.40">
    <property type="entry name" value="lambda repressor-like DNA-binding domains"/>
    <property type="match status" value="1"/>
</dbReference>
<dbReference type="PROSITE" id="PS50943">
    <property type="entry name" value="HTH_CROC1"/>
    <property type="match status" value="1"/>
</dbReference>
<dbReference type="SUPFAM" id="SSF47413">
    <property type="entry name" value="lambda repressor-like DNA-binding domains"/>
    <property type="match status" value="1"/>
</dbReference>
<dbReference type="EMBL" id="VSRQ01000013">
    <property type="protein sequence ID" value="TYK43024.1"/>
    <property type="molecule type" value="Genomic_DNA"/>
</dbReference>